<sequence length="125" mass="13599">MEEAANERQRQQRSDDIIVDANSSKSKEEKPYSVEDIQTGTATLESLLEHSINRNFDKFEVYALRNVFTLPEDLVSRGHIHGAADTVPGGVQQGFMRSGAEVSQAGETVEVGKDETTAADCGRAG</sequence>
<name>A0A1Q2YJK3_9ASCO</name>
<evidence type="ECO:0000256" key="10">
    <source>
        <dbReference type="SAM" id="MobiDB-lite"/>
    </source>
</evidence>
<feature type="region of interest" description="Disordered" evidence="10">
    <location>
        <begin position="1"/>
        <end position="34"/>
    </location>
</feature>
<dbReference type="PANTHER" id="PTHR14527">
    <property type="entry name" value="PROTEIN MIS12 HOMOLOG"/>
    <property type="match status" value="1"/>
</dbReference>
<comment type="similarity">
    <text evidence="2">Belongs to the mis12 family.</text>
</comment>
<comment type="subcellular location">
    <subcellularLocation>
        <location evidence="1">Chromosome</location>
        <location evidence="1">Centromere</location>
        <location evidence="1">Kinetochore</location>
    </subcellularLocation>
</comment>
<dbReference type="PANTHER" id="PTHR14527:SF2">
    <property type="entry name" value="PROTEIN MIS12 HOMOLOG"/>
    <property type="match status" value="1"/>
</dbReference>
<proteinExistence type="inferred from homology"/>
<dbReference type="AlphaFoldDB" id="A0A1Q2YJK3"/>
<feature type="compositionally biased region" description="Basic and acidic residues" evidence="10">
    <location>
        <begin position="1"/>
        <end position="16"/>
    </location>
</feature>
<gene>
    <name evidence="11" type="ORF">PMKS-003240</name>
</gene>
<evidence type="ECO:0000256" key="4">
    <source>
        <dbReference type="ARBA" id="ARBA00022618"/>
    </source>
</evidence>
<reference evidence="11 12" key="1">
    <citation type="submission" date="2016-08" db="EMBL/GenBank/DDBJ databases">
        <title>Whole genome shotgun sequence of Pichia membranifaciens KS47-1.</title>
        <authorList>
            <person name="Konishi M."/>
            <person name="Ishida M."/>
            <person name="Arakawa T."/>
            <person name="Kato Y."/>
            <person name="Horiuchi J."/>
        </authorList>
    </citation>
    <scope>NUCLEOTIDE SEQUENCE [LARGE SCALE GENOMIC DNA]</scope>
    <source>
        <strain evidence="11 12">KS47-1</strain>
    </source>
</reference>
<protein>
    <submittedName>
        <fullName evidence="11">Uncharacterized protein</fullName>
    </submittedName>
</protein>
<evidence type="ECO:0000256" key="7">
    <source>
        <dbReference type="ARBA" id="ARBA00023054"/>
    </source>
</evidence>
<evidence type="ECO:0000256" key="8">
    <source>
        <dbReference type="ARBA" id="ARBA00023306"/>
    </source>
</evidence>
<keyword evidence="4" id="KW-0132">Cell division</keyword>
<evidence type="ECO:0000256" key="2">
    <source>
        <dbReference type="ARBA" id="ARBA00008643"/>
    </source>
</evidence>
<dbReference type="GO" id="GO:0000444">
    <property type="term" value="C:MIS12/MIND type complex"/>
    <property type="evidence" value="ECO:0007669"/>
    <property type="project" value="TreeGrafter"/>
</dbReference>
<keyword evidence="9" id="KW-0137">Centromere</keyword>
<organism evidence="11 12">
    <name type="scientific">Pichia membranifaciens</name>
    <dbReference type="NCBI Taxonomy" id="4926"/>
    <lineage>
        <taxon>Eukaryota</taxon>
        <taxon>Fungi</taxon>
        <taxon>Dikarya</taxon>
        <taxon>Ascomycota</taxon>
        <taxon>Saccharomycotina</taxon>
        <taxon>Pichiomycetes</taxon>
        <taxon>Pichiales</taxon>
        <taxon>Pichiaceae</taxon>
        <taxon>Pichia</taxon>
    </lineage>
</organism>
<accession>A0A1Q2YJK3</accession>
<dbReference type="GO" id="GO:0000070">
    <property type="term" value="P:mitotic sister chromatid segregation"/>
    <property type="evidence" value="ECO:0007669"/>
    <property type="project" value="TreeGrafter"/>
</dbReference>
<keyword evidence="6" id="KW-0995">Kinetochore</keyword>
<evidence type="ECO:0000313" key="12">
    <source>
        <dbReference type="Proteomes" id="UP000186136"/>
    </source>
</evidence>
<keyword evidence="8" id="KW-0131">Cell cycle</keyword>
<dbReference type="EMBL" id="BDGI01000134">
    <property type="protein sequence ID" value="GAV29738.1"/>
    <property type="molecule type" value="Genomic_DNA"/>
</dbReference>
<evidence type="ECO:0000256" key="3">
    <source>
        <dbReference type="ARBA" id="ARBA00022454"/>
    </source>
</evidence>
<feature type="region of interest" description="Disordered" evidence="10">
    <location>
        <begin position="101"/>
        <end position="125"/>
    </location>
</feature>
<keyword evidence="12" id="KW-1185">Reference proteome</keyword>
<dbReference type="GO" id="GO:0005634">
    <property type="term" value="C:nucleus"/>
    <property type="evidence" value="ECO:0007669"/>
    <property type="project" value="InterPro"/>
</dbReference>
<dbReference type="Pfam" id="PF05859">
    <property type="entry name" value="Mis12"/>
    <property type="match status" value="1"/>
</dbReference>
<keyword evidence="7" id="KW-0175">Coiled coil</keyword>
<evidence type="ECO:0000256" key="5">
    <source>
        <dbReference type="ARBA" id="ARBA00022776"/>
    </source>
</evidence>
<dbReference type="InterPro" id="IPR008685">
    <property type="entry name" value="Centromere_Mis12"/>
</dbReference>
<dbReference type="GO" id="GO:0051301">
    <property type="term" value="P:cell division"/>
    <property type="evidence" value="ECO:0007669"/>
    <property type="project" value="UniProtKB-KW"/>
</dbReference>
<dbReference type="Proteomes" id="UP000186136">
    <property type="component" value="Unassembled WGS sequence"/>
</dbReference>
<keyword evidence="5" id="KW-0498">Mitosis</keyword>
<dbReference type="OrthoDB" id="1884855at2759"/>
<evidence type="ECO:0000256" key="1">
    <source>
        <dbReference type="ARBA" id="ARBA00004629"/>
    </source>
</evidence>
<comment type="caution">
    <text evidence="11">The sequence shown here is derived from an EMBL/GenBank/DDBJ whole genome shotgun (WGS) entry which is preliminary data.</text>
</comment>
<keyword evidence="3" id="KW-0158">Chromosome</keyword>
<dbReference type="GO" id="GO:0051382">
    <property type="term" value="P:kinetochore assembly"/>
    <property type="evidence" value="ECO:0007669"/>
    <property type="project" value="TreeGrafter"/>
</dbReference>
<evidence type="ECO:0000256" key="6">
    <source>
        <dbReference type="ARBA" id="ARBA00022838"/>
    </source>
</evidence>
<evidence type="ECO:0000256" key="9">
    <source>
        <dbReference type="ARBA" id="ARBA00023328"/>
    </source>
</evidence>
<evidence type="ECO:0000313" key="11">
    <source>
        <dbReference type="EMBL" id="GAV29738.1"/>
    </source>
</evidence>